<evidence type="ECO:0000256" key="3">
    <source>
        <dbReference type="ARBA" id="ARBA00022723"/>
    </source>
</evidence>
<organism evidence="12 13">
    <name type="scientific">Acidicapsa dinghuensis</name>
    <dbReference type="NCBI Taxonomy" id="2218256"/>
    <lineage>
        <taxon>Bacteria</taxon>
        <taxon>Pseudomonadati</taxon>
        <taxon>Acidobacteriota</taxon>
        <taxon>Terriglobia</taxon>
        <taxon>Terriglobales</taxon>
        <taxon>Acidobacteriaceae</taxon>
        <taxon>Acidicapsa</taxon>
    </lineage>
</organism>
<evidence type="ECO:0000256" key="6">
    <source>
        <dbReference type="ARBA" id="ARBA00022840"/>
    </source>
</evidence>
<dbReference type="EMBL" id="JBHSPH010000001">
    <property type="protein sequence ID" value="MFC5861399.1"/>
    <property type="molecule type" value="Genomic_DNA"/>
</dbReference>
<evidence type="ECO:0000259" key="9">
    <source>
        <dbReference type="Pfam" id="PF00586"/>
    </source>
</evidence>
<feature type="binding site" evidence="8">
    <location>
        <position position="294"/>
    </location>
    <ligand>
        <name>Mg(2+)</name>
        <dbReference type="ChEBI" id="CHEBI:18420"/>
        <label>2</label>
    </ligand>
</feature>
<keyword evidence="7 8" id="KW-0460">Magnesium</keyword>
<feature type="binding site" evidence="8">
    <location>
        <position position="70"/>
    </location>
    <ligand>
        <name>ATP</name>
        <dbReference type="ChEBI" id="CHEBI:30616"/>
    </ligand>
</feature>
<feature type="binding site" evidence="8">
    <location>
        <position position="109"/>
    </location>
    <ligand>
        <name>ATP</name>
        <dbReference type="ChEBI" id="CHEBI:30616"/>
    </ligand>
</feature>
<dbReference type="Gene3D" id="3.30.1330.10">
    <property type="entry name" value="PurM-like, N-terminal domain"/>
    <property type="match status" value="2"/>
</dbReference>
<evidence type="ECO:0000256" key="4">
    <source>
        <dbReference type="ARBA" id="ARBA00022741"/>
    </source>
</evidence>
<evidence type="ECO:0000256" key="7">
    <source>
        <dbReference type="ARBA" id="ARBA00022842"/>
    </source>
</evidence>
<keyword evidence="4 8" id="KW-0547">Nucleotide-binding</keyword>
<dbReference type="SUPFAM" id="SSF55326">
    <property type="entry name" value="PurM N-terminal domain-like"/>
    <property type="match status" value="2"/>
</dbReference>
<dbReference type="CDD" id="cd02204">
    <property type="entry name" value="PurL_repeat2"/>
    <property type="match status" value="1"/>
</dbReference>
<feature type="binding site" evidence="8">
    <location>
        <position position="529"/>
    </location>
    <ligand>
        <name>ATP</name>
        <dbReference type="ChEBI" id="CHEBI:30616"/>
    </ligand>
</feature>
<feature type="domain" description="PurM-like C-terminal" evidence="10">
    <location>
        <begin position="681"/>
        <end position="789"/>
    </location>
</feature>
<protein>
    <recommendedName>
        <fullName evidence="8">Phosphoribosylformylglycinamidine synthase subunit PurL</fullName>
        <shortName evidence="8">FGAM synthase</shortName>
        <ecNumber evidence="8">6.3.5.3</ecNumber>
    </recommendedName>
    <alternativeName>
        <fullName evidence="8">Formylglycinamide ribonucleotide amidotransferase subunit II</fullName>
        <shortName evidence="8">FGAR amidotransferase II</shortName>
        <shortName evidence="8">FGAR-AT II</shortName>
    </alternativeName>
    <alternativeName>
        <fullName evidence="8">Glutamine amidotransferase PurL</fullName>
    </alternativeName>
    <alternativeName>
        <fullName evidence="8">Phosphoribosylformylglycinamidine synthase subunit II</fullName>
    </alternativeName>
</protein>
<comment type="subcellular location">
    <subcellularLocation>
        <location evidence="8">Cytoplasm</location>
    </subcellularLocation>
</comment>
<dbReference type="RefSeq" id="WP_263333769.1">
    <property type="nucleotide sequence ID" value="NZ_JAGSYH010000002.1"/>
</dbReference>
<comment type="caution">
    <text evidence="8">Lacks conserved residue(s) required for the propagation of feature annotation.</text>
</comment>
<dbReference type="EC" id="6.3.5.3" evidence="8"/>
<feature type="binding site" evidence="8">
    <location>
        <position position="135"/>
    </location>
    <ligand>
        <name>Mg(2+)</name>
        <dbReference type="ChEBI" id="CHEBI:18420"/>
        <label>2</label>
    </ligand>
</feature>
<feature type="binding site" evidence="8">
    <location>
        <begin position="112"/>
        <end position="115"/>
    </location>
    <ligand>
        <name>substrate</name>
    </ligand>
</feature>
<evidence type="ECO:0000256" key="2">
    <source>
        <dbReference type="ARBA" id="ARBA00022598"/>
    </source>
</evidence>
<accession>A0ABW1EBQ5</accession>
<feature type="binding site" evidence="8">
    <location>
        <begin position="338"/>
        <end position="340"/>
    </location>
    <ligand>
        <name>substrate</name>
    </ligand>
</feature>
<keyword evidence="2 8" id="KW-0436">Ligase</keyword>
<keyword evidence="1 8" id="KW-0963">Cytoplasm</keyword>
<dbReference type="InterPro" id="IPR010074">
    <property type="entry name" value="PRibForGlyAmidine_synth_PurL"/>
</dbReference>
<dbReference type="PANTHER" id="PTHR43555:SF1">
    <property type="entry name" value="PHOSPHORIBOSYLFORMYLGLYCINAMIDINE SYNTHASE SUBUNIT PURL"/>
    <property type="match status" value="1"/>
</dbReference>
<comment type="similarity">
    <text evidence="8">Belongs to the FGAMS family.</text>
</comment>
<feature type="domain" description="PurM-like N-terminal" evidence="9">
    <location>
        <begin position="475"/>
        <end position="590"/>
    </location>
</feature>
<feature type="active site" description="Proton acceptor" evidence="8">
    <location>
        <position position="113"/>
    </location>
</feature>
<dbReference type="Pfam" id="PF18072">
    <property type="entry name" value="FGAR-AT_linker"/>
    <property type="match status" value="1"/>
</dbReference>
<dbReference type="NCBIfam" id="NF002290">
    <property type="entry name" value="PRK01213.1"/>
    <property type="match status" value="1"/>
</dbReference>
<dbReference type="Pfam" id="PF00586">
    <property type="entry name" value="AIRS"/>
    <property type="match status" value="2"/>
</dbReference>
<comment type="catalytic activity">
    <reaction evidence="8">
        <text>N(2)-formyl-N(1)-(5-phospho-beta-D-ribosyl)glycinamide + L-glutamine + ATP + H2O = 2-formamido-N(1)-(5-O-phospho-beta-D-ribosyl)acetamidine + L-glutamate + ADP + phosphate + H(+)</text>
        <dbReference type="Rhea" id="RHEA:17129"/>
        <dbReference type="ChEBI" id="CHEBI:15377"/>
        <dbReference type="ChEBI" id="CHEBI:15378"/>
        <dbReference type="ChEBI" id="CHEBI:29985"/>
        <dbReference type="ChEBI" id="CHEBI:30616"/>
        <dbReference type="ChEBI" id="CHEBI:43474"/>
        <dbReference type="ChEBI" id="CHEBI:58359"/>
        <dbReference type="ChEBI" id="CHEBI:147286"/>
        <dbReference type="ChEBI" id="CHEBI:147287"/>
        <dbReference type="ChEBI" id="CHEBI:456216"/>
        <dbReference type="EC" id="6.3.5.3"/>
    </reaction>
</comment>
<dbReference type="PANTHER" id="PTHR43555">
    <property type="entry name" value="PHOSPHORIBOSYLFORMYLGLYCINAMIDINE SYNTHASE SUBUNIT PURL"/>
    <property type="match status" value="1"/>
</dbReference>
<dbReference type="HAMAP" id="MF_00420">
    <property type="entry name" value="PurL_2"/>
    <property type="match status" value="1"/>
</dbReference>
<evidence type="ECO:0000313" key="12">
    <source>
        <dbReference type="EMBL" id="MFC5861399.1"/>
    </source>
</evidence>
<feature type="domain" description="Phosphoribosylformylglycinamidine synthase linker" evidence="11">
    <location>
        <begin position="33"/>
        <end position="71"/>
    </location>
</feature>
<dbReference type="Gene3D" id="3.90.650.10">
    <property type="entry name" value="PurM-like C-terminal domain"/>
    <property type="match status" value="2"/>
</dbReference>
<reference evidence="13" key="1">
    <citation type="journal article" date="2019" name="Int. J. Syst. Evol. Microbiol.">
        <title>The Global Catalogue of Microorganisms (GCM) 10K type strain sequencing project: providing services to taxonomists for standard genome sequencing and annotation.</title>
        <authorList>
            <consortium name="The Broad Institute Genomics Platform"/>
            <consortium name="The Broad Institute Genome Sequencing Center for Infectious Disease"/>
            <person name="Wu L."/>
            <person name="Ma J."/>
        </authorList>
    </citation>
    <scope>NUCLEOTIDE SEQUENCE [LARGE SCALE GENOMIC DNA]</scope>
    <source>
        <strain evidence="13">JCM 4087</strain>
    </source>
</reference>
<comment type="subunit">
    <text evidence="8">Monomer. Part of the FGAM synthase complex composed of 1 PurL, 1 PurQ and 2 PurS subunits.</text>
</comment>
<feature type="domain" description="PurM-like C-terminal" evidence="10">
    <location>
        <begin position="228"/>
        <end position="382"/>
    </location>
</feature>
<name>A0ABW1EBQ5_9BACT</name>
<evidence type="ECO:0000256" key="5">
    <source>
        <dbReference type="ARBA" id="ARBA00022755"/>
    </source>
</evidence>
<feature type="binding site" evidence="8">
    <location>
        <position position="567"/>
    </location>
    <ligand>
        <name>Mg(2+)</name>
        <dbReference type="ChEBI" id="CHEBI:18420"/>
        <label>1</label>
    </ligand>
</feature>
<feature type="binding site" evidence="8">
    <location>
        <position position="569"/>
    </location>
    <ligand>
        <name>substrate</name>
    </ligand>
</feature>
<comment type="function">
    <text evidence="8">Part of the phosphoribosylformylglycinamidine synthase complex involved in the purines biosynthetic pathway. Catalyzes the ATP-dependent conversion of formylglycinamide ribonucleotide (FGAR) and glutamine to yield formylglycinamidine ribonucleotide (FGAM) and glutamate. The FGAM synthase complex is composed of three subunits. PurQ produces an ammonia molecule by converting glutamine to glutamate. PurL transfers the ammonia molecule to FGAR to form FGAM in an ATP-dependent manner. PurS interacts with PurQ and PurL and is thought to assist in the transfer of the ammonia molecule from PurQ to PurL.</text>
</comment>
<dbReference type="InterPro" id="IPR036921">
    <property type="entry name" value="PurM-like_N_sf"/>
</dbReference>
<feature type="binding site" evidence="8">
    <location>
        <position position="111"/>
    </location>
    <ligand>
        <name>Mg(2+)</name>
        <dbReference type="ChEBI" id="CHEBI:18420"/>
        <label>1</label>
    </ligand>
</feature>
<comment type="pathway">
    <text evidence="8">Purine metabolism; IMP biosynthesis via de novo pathway; 5-amino-1-(5-phospho-D-ribosyl)imidazole from N(2)-formyl-N(1)-(5-phospho-D-ribosyl)glycinamide: step 1/2.</text>
</comment>
<proteinExistence type="inferred from homology"/>
<dbReference type="InterPro" id="IPR016188">
    <property type="entry name" value="PurM-like_N"/>
</dbReference>
<dbReference type="PIRSF" id="PIRSF001587">
    <property type="entry name" value="FGAM_synthase_II"/>
    <property type="match status" value="1"/>
</dbReference>
<dbReference type="SUPFAM" id="SSF56042">
    <property type="entry name" value="PurM C-terminal domain-like"/>
    <property type="match status" value="2"/>
</dbReference>
<dbReference type="Proteomes" id="UP001596091">
    <property type="component" value="Unassembled WGS sequence"/>
</dbReference>
<comment type="caution">
    <text evidence="12">The sequence shown here is derived from an EMBL/GenBank/DDBJ whole genome shotgun (WGS) entry which is preliminary data.</text>
</comment>
<feature type="active site" evidence="8">
    <location>
        <position position="67"/>
    </location>
</feature>
<feature type="domain" description="PurM-like N-terminal" evidence="9">
    <location>
        <begin position="92"/>
        <end position="215"/>
    </location>
</feature>
<feature type="binding site" evidence="8">
    <location>
        <position position="134"/>
    </location>
    <ligand>
        <name>substrate</name>
    </ligand>
</feature>
<evidence type="ECO:0000313" key="13">
    <source>
        <dbReference type="Proteomes" id="UP001596091"/>
    </source>
</evidence>
<keyword evidence="6 8" id="KW-0067">ATP-binding</keyword>
<sequence>MTTAPSSGQSTGANEENYVAPTPATVTPELLAQHSITPDEYERILTALGRVPSLTELGIYSVMWSEHCSYKSSKVHLKRLPTKSGRVVQGPGENAGIIDVGDGWACAFKIESHNHPSYIEPHQGAATGVGGILRDIFTMGARPLAVMDSLRFGPIQRGSQADDLVSKNHSIVEGVVSGIAGYGNCFGVPNLGGETKFEPCYSGNPLVNAFALGLVKIDEIFYGKAAGVGNPVIYVGAKTGRDGIHGATMASEEFKEGSEQKRPNVQVGDPFMEKLLLEACLEAMKTGAIVGIQDMGAAGLTCSTCEMGARGGVGLDVELDNVPQRETGMNSYEIMLSESQERMLLVAEKGREKEVLDVFAKWGLDAVIVGTVKPESRLRIRHHGVLVADIPNESLTDDAPIYHRPVGEWSAPVLVEPSDDAQVALSEPRNYTADLRKLLASANVSSKRWVHEQYDTMVQTNTVQGPGGEGGVMRIKGTGMPRHERGLAMALDGNSLWCYLDPKLGAMHAVAEAARKVALTGATPVAATNCLNFGNPEKPEIMAQLSAAIDGIAEACTALKTPITGGNVSLYNETRGEGIYPTPVLGVVGILDDVTKAVPADFQRSGEAILLLWPIPRAEEPNPDLKVPFEPLPISQYPLPALEVKPRDEAEPEGTEAETSADLIAFGSSEFAKVVLGSIWGRPPALDLAAEAELHNLLGILAHKKLISSARDLSDGGIAVALAESAFSHGIGATVEQEPALMANPLFGVFAEPASTVIVSAKQANISEIQKLASESNYFSARIGATGGDRLELSIYGDPVISASVAELKEVWASALESALHDEVTA</sequence>
<evidence type="ECO:0000259" key="10">
    <source>
        <dbReference type="Pfam" id="PF02769"/>
    </source>
</evidence>
<dbReference type="NCBIfam" id="TIGR01736">
    <property type="entry name" value="FGAM_synth_II"/>
    <property type="match status" value="1"/>
</dbReference>
<dbReference type="GO" id="GO:0004642">
    <property type="term" value="F:phosphoribosylformylglycinamidine synthase activity"/>
    <property type="evidence" value="ECO:0007669"/>
    <property type="project" value="UniProtKB-EC"/>
</dbReference>
<evidence type="ECO:0000256" key="8">
    <source>
        <dbReference type="HAMAP-Rule" id="MF_00420"/>
    </source>
</evidence>
<keyword evidence="3 8" id="KW-0479">Metal-binding</keyword>
<feature type="binding site" evidence="8">
    <location>
        <position position="266"/>
    </location>
    <ligand>
        <name>substrate</name>
    </ligand>
</feature>
<gene>
    <name evidence="8 12" type="primary">purL</name>
    <name evidence="12" type="ORF">ACFPT7_03760</name>
</gene>
<dbReference type="InterPro" id="IPR041609">
    <property type="entry name" value="PurL_linker"/>
</dbReference>
<evidence type="ECO:0000259" key="11">
    <source>
        <dbReference type="Pfam" id="PF18072"/>
    </source>
</evidence>
<dbReference type="CDD" id="cd02203">
    <property type="entry name" value="PurL_repeat1"/>
    <property type="match status" value="1"/>
</dbReference>
<dbReference type="Pfam" id="PF02769">
    <property type="entry name" value="AIRS_C"/>
    <property type="match status" value="2"/>
</dbReference>
<feature type="binding site" evidence="8">
    <location>
        <position position="566"/>
    </location>
    <ligand>
        <name>ATP</name>
        <dbReference type="ChEBI" id="CHEBI:30616"/>
    </ligand>
</feature>
<dbReference type="InterPro" id="IPR010918">
    <property type="entry name" value="PurM-like_C_dom"/>
</dbReference>
<keyword evidence="13" id="KW-1185">Reference proteome</keyword>
<keyword evidence="5 8" id="KW-0658">Purine biosynthesis</keyword>
<evidence type="ECO:0000256" key="1">
    <source>
        <dbReference type="ARBA" id="ARBA00022490"/>
    </source>
</evidence>
<dbReference type="InterPro" id="IPR036676">
    <property type="entry name" value="PurM-like_C_sf"/>
</dbReference>